<dbReference type="STRING" id="1434701.SAMN05443634_104136"/>
<evidence type="ECO:0008006" key="4">
    <source>
        <dbReference type="Google" id="ProtNLM"/>
    </source>
</evidence>
<dbReference type="OrthoDB" id="1065544at2"/>
<organism evidence="2 3">
    <name type="scientific">Chishuiella changwenlii</name>
    <dbReference type="NCBI Taxonomy" id="1434701"/>
    <lineage>
        <taxon>Bacteria</taxon>
        <taxon>Pseudomonadati</taxon>
        <taxon>Bacteroidota</taxon>
        <taxon>Flavobacteriia</taxon>
        <taxon>Flavobacteriales</taxon>
        <taxon>Weeksellaceae</taxon>
        <taxon>Chishuiella</taxon>
    </lineage>
</organism>
<dbReference type="Proteomes" id="UP000184120">
    <property type="component" value="Unassembled WGS sequence"/>
</dbReference>
<dbReference type="RefSeq" id="WP_072930600.1">
    <property type="nucleotide sequence ID" value="NZ_BMFL01000002.1"/>
</dbReference>
<sequence length="313" mass="35685">MKFIKKSCALKLFNVLTLLFLFMISSCTLDMTDYEAERNDTVEEVIEFREAIVINQDSYKISIEALNGKFHKGYNEIRLKLSKNNLSISDGKVTFLPIITNEKGEHSSCPHLYNLNYNVTANYYTGYVVFTEESNISNWKLYLNFSQDNKVYKIEQSIEVLKQPNMNLNMTSFTGKDGEQYIIALVAPQNPKVAENNLVAGIYKYNKVEKSETTFPDPTQFSYSEVSNFTLAIDPRMPEPSMGNHSSPNNKDLIQENDGLYHGVVNYTMTGNWTLNFILYNQNGLIIKGTKVSTDFTPGIEGQKSELHINTLF</sequence>
<feature type="signal peptide" evidence="1">
    <location>
        <begin position="1"/>
        <end position="30"/>
    </location>
</feature>
<feature type="chain" id="PRO_5012748489" description="YtkA-like" evidence="1">
    <location>
        <begin position="31"/>
        <end position="313"/>
    </location>
</feature>
<name>A0A1M6W2K9_9FLAO</name>
<evidence type="ECO:0000256" key="1">
    <source>
        <dbReference type="SAM" id="SignalP"/>
    </source>
</evidence>
<evidence type="ECO:0000313" key="2">
    <source>
        <dbReference type="EMBL" id="SHK87961.1"/>
    </source>
</evidence>
<protein>
    <recommendedName>
        <fullName evidence="4">YtkA-like</fullName>
    </recommendedName>
</protein>
<reference evidence="3" key="1">
    <citation type="submission" date="2016-11" db="EMBL/GenBank/DDBJ databases">
        <authorList>
            <person name="Varghese N."/>
            <person name="Submissions S."/>
        </authorList>
    </citation>
    <scope>NUCLEOTIDE SEQUENCE [LARGE SCALE GENOMIC DNA]</scope>
    <source>
        <strain evidence="3">DSM 27989</strain>
    </source>
</reference>
<dbReference type="AlphaFoldDB" id="A0A1M6W2K9"/>
<proteinExistence type="predicted"/>
<accession>A0A1M6W2K9</accession>
<dbReference type="PROSITE" id="PS51257">
    <property type="entry name" value="PROKAR_LIPOPROTEIN"/>
    <property type="match status" value="1"/>
</dbReference>
<dbReference type="EMBL" id="FRBH01000004">
    <property type="protein sequence ID" value="SHK87961.1"/>
    <property type="molecule type" value="Genomic_DNA"/>
</dbReference>
<gene>
    <name evidence="2" type="ORF">SAMN05443634_104136</name>
</gene>
<keyword evidence="1" id="KW-0732">Signal</keyword>
<evidence type="ECO:0000313" key="3">
    <source>
        <dbReference type="Proteomes" id="UP000184120"/>
    </source>
</evidence>